<evidence type="ECO:0000256" key="6">
    <source>
        <dbReference type="ARBA" id="ARBA00022884"/>
    </source>
</evidence>
<comment type="subcellular location">
    <subcellularLocation>
        <location evidence="1">Cytoplasm</location>
    </subcellularLocation>
</comment>
<dbReference type="GO" id="GO:0003729">
    <property type="term" value="F:mRNA binding"/>
    <property type="evidence" value="ECO:0007669"/>
    <property type="project" value="TreeGrafter"/>
</dbReference>
<accession>A0A8S9ZHJ3</accession>
<comment type="similarity">
    <text evidence="2">Belongs to the Musashi family.</text>
</comment>
<name>A0A8S9ZHJ3_9BILA</name>
<evidence type="ECO:0000259" key="9">
    <source>
        <dbReference type="PROSITE" id="PS50102"/>
    </source>
</evidence>
<keyword evidence="11" id="KW-1185">Reference proteome</keyword>
<dbReference type="Gene3D" id="3.30.70.330">
    <property type="match status" value="2"/>
</dbReference>
<proteinExistence type="inferred from homology"/>
<dbReference type="FunFam" id="3.30.70.330:FF:000025">
    <property type="entry name" value="RNA-binding protein Musashi homolog 2 isoform X1"/>
    <property type="match status" value="1"/>
</dbReference>
<dbReference type="EMBL" id="JABEBT010000093">
    <property type="protein sequence ID" value="KAF7632802.1"/>
    <property type="molecule type" value="Genomic_DNA"/>
</dbReference>
<feature type="domain" description="RRM" evidence="9">
    <location>
        <begin position="55"/>
        <end position="134"/>
    </location>
</feature>
<dbReference type="InterPro" id="IPR012677">
    <property type="entry name" value="Nucleotide-bd_a/b_plait_sf"/>
</dbReference>
<keyword evidence="6 7" id="KW-0694">RNA-binding</keyword>
<feature type="region of interest" description="Disordered" evidence="8">
    <location>
        <begin position="291"/>
        <end position="324"/>
    </location>
</feature>
<dbReference type="PANTHER" id="PTHR48032">
    <property type="entry name" value="RNA-BINDING PROTEIN MUSASHI HOMOLOG RBP6"/>
    <property type="match status" value="1"/>
</dbReference>
<feature type="compositionally biased region" description="Polar residues" evidence="8">
    <location>
        <begin position="414"/>
        <end position="430"/>
    </location>
</feature>
<dbReference type="SMART" id="SM00360">
    <property type="entry name" value="RRM"/>
    <property type="match status" value="2"/>
</dbReference>
<dbReference type="Proteomes" id="UP000605970">
    <property type="component" value="Unassembled WGS sequence"/>
</dbReference>
<evidence type="ECO:0000313" key="10">
    <source>
        <dbReference type="EMBL" id="KAF7632802.1"/>
    </source>
</evidence>
<evidence type="ECO:0000313" key="11">
    <source>
        <dbReference type="Proteomes" id="UP000605970"/>
    </source>
</evidence>
<dbReference type="PROSITE" id="PS50102">
    <property type="entry name" value="RRM"/>
    <property type="match status" value="2"/>
</dbReference>
<dbReference type="InterPro" id="IPR035979">
    <property type="entry name" value="RBD_domain_sf"/>
</dbReference>
<dbReference type="FunFam" id="3.30.70.330:FF:000020">
    <property type="entry name" value="RNA-binding protein Musashi homolog 2 isoform X1"/>
    <property type="match status" value="1"/>
</dbReference>
<dbReference type="CDD" id="cd12576">
    <property type="entry name" value="RRM1_MSI"/>
    <property type="match status" value="1"/>
</dbReference>
<evidence type="ECO:0000256" key="5">
    <source>
        <dbReference type="ARBA" id="ARBA00022737"/>
    </source>
</evidence>
<keyword evidence="5" id="KW-0677">Repeat</keyword>
<evidence type="ECO:0000256" key="4">
    <source>
        <dbReference type="ARBA" id="ARBA00022553"/>
    </source>
</evidence>
<evidence type="ECO:0000256" key="1">
    <source>
        <dbReference type="ARBA" id="ARBA00004496"/>
    </source>
</evidence>
<dbReference type="InterPro" id="IPR000504">
    <property type="entry name" value="RRM_dom"/>
</dbReference>
<feature type="domain" description="RRM" evidence="9">
    <location>
        <begin position="144"/>
        <end position="221"/>
    </location>
</feature>
<dbReference type="GO" id="GO:0005737">
    <property type="term" value="C:cytoplasm"/>
    <property type="evidence" value="ECO:0007669"/>
    <property type="project" value="UniProtKB-SubCell"/>
</dbReference>
<feature type="compositionally biased region" description="Gly residues" evidence="8">
    <location>
        <begin position="313"/>
        <end position="324"/>
    </location>
</feature>
<keyword evidence="3" id="KW-0963">Cytoplasm</keyword>
<dbReference type="InterPro" id="IPR034126">
    <property type="entry name" value="MSI_RRM2"/>
</dbReference>
<feature type="region of interest" description="Disordered" evidence="8">
    <location>
        <begin position="400"/>
        <end position="430"/>
    </location>
</feature>
<protein>
    <recommendedName>
        <fullName evidence="9">RRM domain-containing protein</fullName>
    </recommendedName>
</protein>
<evidence type="ECO:0000256" key="7">
    <source>
        <dbReference type="PROSITE-ProRule" id="PRU00176"/>
    </source>
</evidence>
<dbReference type="PANTHER" id="PTHR48032:SF18">
    <property type="entry name" value="RRM DOMAIN-CONTAINING PROTEIN"/>
    <property type="match status" value="1"/>
</dbReference>
<dbReference type="GO" id="GO:0006417">
    <property type="term" value="P:regulation of translation"/>
    <property type="evidence" value="ECO:0007669"/>
    <property type="project" value="TreeGrafter"/>
</dbReference>
<keyword evidence="4" id="KW-0597">Phosphoprotein</keyword>
<evidence type="ECO:0000256" key="8">
    <source>
        <dbReference type="SAM" id="MobiDB-lite"/>
    </source>
</evidence>
<dbReference type="Pfam" id="PF00076">
    <property type="entry name" value="RRM_1"/>
    <property type="match status" value="2"/>
</dbReference>
<sequence length="430" mass="46268">MKIVKNKTILHFQLLIKKAGGSACSAVLTEDADSQATTTNLDESVDSEIGGHEPGKMFVGGLSWQTTAEGLRDYFCKFGEVNECMVMRDPTTKRARGFGFITFADPVTVEKVLVVEIHELDGKRIDPKIAFPKKHQPKLVVKTKKVFIGGLSSSSTIEDIKQYFSQYGHIEDAMLMFDKTTQRHRGFGFITFDDDEVSDKVCEIHFHEINGKMVECKKAQPKEVMLPLQLNKTRAAAARNLYGLAPEQLLAYASFIPRLPAYGPPPAPSHHHHHNHHHGMAAALTAAAAAGAYGHHPQHGSGGPSSGNNVGNRGAGQLGNNIGGGPLNPRDLAAAQLVAQQQAVYEAAMVYANQLNSLAASADFSAGSAHHTFGGHGHSHTSMQPPQVLTAQFSTNVPHTATNLHHHTGGGVNPMQSTTQNQKFGSSGKP</sequence>
<evidence type="ECO:0000256" key="2">
    <source>
        <dbReference type="ARBA" id="ARBA00006635"/>
    </source>
</evidence>
<evidence type="ECO:0000256" key="3">
    <source>
        <dbReference type="ARBA" id="ARBA00022490"/>
    </source>
</evidence>
<dbReference type="SUPFAM" id="SSF54928">
    <property type="entry name" value="RNA-binding domain, RBD"/>
    <property type="match status" value="2"/>
</dbReference>
<dbReference type="CDD" id="cd12323">
    <property type="entry name" value="RRM2_MSI"/>
    <property type="match status" value="1"/>
</dbReference>
<gene>
    <name evidence="10" type="ORF">Mgra_00007791</name>
</gene>
<dbReference type="AlphaFoldDB" id="A0A8S9ZHJ3"/>
<comment type="caution">
    <text evidence="10">The sequence shown here is derived from an EMBL/GenBank/DDBJ whole genome shotgun (WGS) entry which is preliminary data.</text>
</comment>
<dbReference type="OrthoDB" id="1875751at2759"/>
<organism evidence="10 11">
    <name type="scientific">Meloidogyne graminicola</name>
    <dbReference type="NCBI Taxonomy" id="189291"/>
    <lineage>
        <taxon>Eukaryota</taxon>
        <taxon>Metazoa</taxon>
        <taxon>Ecdysozoa</taxon>
        <taxon>Nematoda</taxon>
        <taxon>Chromadorea</taxon>
        <taxon>Rhabditida</taxon>
        <taxon>Tylenchina</taxon>
        <taxon>Tylenchomorpha</taxon>
        <taxon>Tylenchoidea</taxon>
        <taxon>Meloidogynidae</taxon>
        <taxon>Meloidogyninae</taxon>
        <taxon>Meloidogyne</taxon>
    </lineage>
</organism>
<reference evidence="10" key="1">
    <citation type="journal article" date="2020" name="Ecol. Evol.">
        <title>Genome structure and content of the rice root-knot nematode (Meloidogyne graminicola).</title>
        <authorList>
            <person name="Phan N.T."/>
            <person name="Danchin E.G.J."/>
            <person name="Klopp C."/>
            <person name="Perfus-Barbeoch L."/>
            <person name="Kozlowski D.K."/>
            <person name="Koutsovoulos G.D."/>
            <person name="Lopez-Roques C."/>
            <person name="Bouchez O."/>
            <person name="Zahm M."/>
            <person name="Besnard G."/>
            <person name="Bellafiore S."/>
        </authorList>
    </citation>
    <scope>NUCLEOTIDE SEQUENCE</scope>
    <source>
        <strain evidence="10">VN-18</strain>
    </source>
</reference>